<evidence type="ECO:0000256" key="3">
    <source>
        <dbReference type="ARBA" id="ARBA00022737"/>
    </source>
</evidence>
<accession>A0ABS6H6T8</accession>
<evidence type="ECO:0000313" key="9">
    <source>
        <dbReference type="Proteomes" id="UP000689967"/>
    </source>
</evidence>
<evidence type="ECO:0000259" key="5">
    <source>
        <dbReference type="Pfam" id="PF02872"/>
    </source>
</evidence>
<evidence type="ECO:0000259" key="7">
    <source>
        <dbReference type="Pfam" id="PF22494"/>
    </source>
</evidence>
<dbReference type="PANTHER" id="PTHR46928:SF1">
    <property type="entry name" value="MESENCHYME-SPECIFIC CELL SURFACE GLYCOPROTEIN"/>
    <property type="match status" value="1"/>
</dbReference>
<evidence type="ECO:0000256" key="1">
    <source>
        <dbReference type="ARBA" id="ARBA00004613"/>
    </source>
</evidence>
<evidence type="ECO:0000259" key="6">
    <source>
        <dbReference type="Pfam" id="PF08548"/>
    </source>
</evidence>
<protein>
    <submittedName>
        <fullName evidence="8">Choice-of-anchor I family protein</fullName>
    </submittedName>
</protein>
<dbReference type="InterPro" id="IPR055188">
    <property type="entry name" value="Choice_anch_I"/>
</dbReference>
<sequence>MSLSTTATNALTFAETGSLALAGAEISAFDPGSNRLFVTSGSGLQVVDLSNPAAPVLVTTIDFTDLGFVTTDITSVAVKNGVVAVALPDADKALPGQVVLLNAADGALLNAVTVGALPDSLTFTPDGSRILVANEGEMNEDGTDGDGSVSIIDLSNGAANATVTTATFDAFNGQEDALRAAGVRIFESRSVAQDVEPEYVAISADGLTAMVTLQEANAVALLDIATATFTAIVPLGLKDFSGLLADYSDRDGPGNDPLPGNLVNAPVFGMYMPDAIDSYQADGQTFYVIANEGDDRDDFLSGGETIRVGNNGYVLDPTVFPNAAELKDNDNLGRLTVSNAPGLRGDTDGDGDIDQILMYGARSFSILDAQGNIVFDSADIIERIVAEHFPELVDDSRSDNKGPEPEGIEIAQIGGSTYAFVALERSNITLSFDVTNPEAVSYVGAARMEGSVSPEGVLVIPAEDSPTGKALLVVSNEVSSTLSVFTTTQTPAFTLQLLHFADGEAGLLAGSTAKNLAALVDAFDGTYENTLILAGGDNYIPGPFLAAGTDASVAATHGRGNNPGAADIEIHNRIGVEASTIGNHEFDLGTNAFADAVNDAAFPYLSANLDFSGDPALAGRYTETVGTGGLEDASTLAGRIVPSAVVDKGGEKIGLVGVTTQILENISSTGGVEVKGFDGDGAETNDMVLLAAQLQPVIDDLIAQGVNKIILMSHLQQIQFEQQLATLLSGVDIILAAGSNTRLGDENDQAVEFPGHAADFAGTYPLVTTGADGGTTLIVNTDNEYTYLGRLVVDFDAEGRIILENLDSAVNGAYAATDQNVADAWGVEVEDLDTTAFAEGTKGAEVAEITDAVAAVIAAKDGNVFGYTDVYLEGERAQVRSQETNLGNLTADANREAAADALGDQPFIFSLKNGGGIRAQIGAIDVVSGDKLPPIANDSAGKPAGGVSELDVENALRFDNKLMVFDTTPQGLLNILEFAASINPGSGGFIQLGGVRFAFDPDNAVGEKVTSVALTDQAGHVIARVVENGEIVAGAPALISVVALNFTANGGDGYPVKANGSNFRYLLDDGTLSAPIDASQDFTAGGNVPANALGEQQALEAYMQEFHGTPETAFNQADTPASEDTRIQNLNAKAEDTVFEGLDITGGEGADRIVGTEGDDTQSGGDGDDRLLGRGGDDLLIGGAGNDRLVGDAGADTLLGGDGNDTMSGGAGNDTLVGDAGNDRLLGDAGDDRLFGMDGNDTILGGTGNDDLEGGDGADRMLGGAGDDVLMGGLGLDILLGGAGADIFRFAAYEESLRGSSDRIRDFSVAEGDKIDLSFIDTDLLMPGDQGFVFVGSDAFLGGGVASVRVQYGLTGTAVQVDAGDGGDAEMLILLVGQPALQASDFIL</sequence>
<dbReference type="Pfam" id="PF22494">
    <property type="entry name" value="choice_anch_I"/>
    <property type="match status" value="1"/>
</dbReference>
<dbReference type="PANTHER" id="PTHR46928">
    <property type="entry name" value="MESENCHYME-SPECIFIC CELL SURFACE GLYCOPROTEIN"/>
    <property type="match status" value="1"/>
</dbReference>
<reference evidence="8 9" key="1">
    <citation type="submission" date="2021-01" db="EMBL/GenBank/DDBJ databases">
        <title>Roseomonas sp. nov, a bacterium isolated from an oil production mixture in Yumen Oilfield.</title>
        <authorList>
            <person name="Wu D."/>
        </authorList>
    </citation>
    <scope>NUCLEOTIDE SEQUENCE [LARGE SCALE GENOMIC DNA]</scope>
    <source>
        <strain evidence="8 9">ROY-5-3</strain>
    </source>
</reference>
<dbReference type="InterPro" id="IPR018511">
    <property type="entry name" value="Hemolysin-typ_Ca-bd_CS"/>
</dbReference>
<evidence type="ECO:0000256" key="4">
    <source>
        <dbReference type="SAM" id="MobiDB-lite"/>
    </source>
</evidence>
<gene>
    <name evidence="8" type="ORF">JJQ90_08220</name>
</gene>
<dbReference type="InterPro" id="IPR001343">
    <property type="entry name" value="Hemolysn_Ca-bd"/>
</dbReference>
<comment type="caution">
    <text evidence="8">The sequence shown here is derived from an EMBL/GenBank/DDBJ whole genome shotgun (WGS) entry which is preliminary data.</text>
</comment>
<feature type="domain" description="Choice-of-anchor I" evidence="7">
    <location>
        <begin position="22"/>
        <end position="485"/>
    </location>
</feature>
<dbReference type="Pfam" id="PF08548">
    <property type="entry name" value="Peptidase_M10_C"/>
    <property type="match status" value="1"/>
</dbReference>
<comment type="subcellular location">
    <subcellularLocation>
        <location evidence="1">Secreted</location>
    </subcellularLocation>
</comment>
<organism evidence="8 9">
    <name type="scientific">Falsiroseomonas oleicola</name>
    <dbReference type="NCBI Taxonomy" id="2801474"/>
    <lineage>
        <taxon>Bacteria</taxon>
        <taxon>Pseudomonadati</taxon>
        <taxon>Pseudomonadota</taxon>
        <taxon>Alphaproteobacteria</taxon>
        <taxon>Acetobacterales</taxon>
        <taxon>Roseomonadaceae</taxon>
        <taxon>Falsiroseomonas</taxon>
    </lineage>
</organism>
<dbReference type="RefSeq" id="WP_216874260.1">
    <property type="nucleotide sequence ID" value="NZ_JAERQM010000002.1"/>
</dbReference>
<dbReference type="Pfam" id="PF02872">
    <property type="entry name" value="5_nucleotid_C"/>
    <property type="match status" value="1"/>
</dbReference>
<name>A0ABS6H6T8_9PROT</name>
<keyword evidence="2" id="KW-0964">Secreted</keyword>
<dbReference type="PROSITE" id="PS00330">
    <property type="entry name" value="HEMOLYSIN_CALCIUM"/>
    <property type="match status" value="2"/>
</dbReference>
<evidence type="ECO:0000313" key="8">
    <source>
        <dbReference type="EMBL" id="MBU8543688.1"/>
    </source>
</evidence>
<feature type="domain" description="Peptidase M10 serralysin C-terminal" evidence="6">
    <location>
        <begin position="1260"/>
        <end position="1387"/>
    </location>
</feature>
<dbReference type="Pfam" id="PF00353">
    <property type="entry name" value="HemolysinCabind"/>
    <property type="match status" value="3"/>
</dbReference>
<dbReference type="InterPro" id="IPR013858">
    <property type="entry name" value="Peptidase_M10B_C"/>
</dbReference>
<dbReference type="Proteomes" id="UP000689967">
    <property type="component" value="Unassembled WGS sequence"/>
</dbReference>
<keyword evidence="9" id="KW-1185">Reference proteome</keyword>
<dbReference type="EMBL" id="JAERQM010000002">
    <property type="protein sequence ID" value="MBU8543688.1"/>
    <property type="molecule type" value="Genomic_DNA"/>
</dbReference>
<dbReference type="InterPro" id="IPR008334">
    <property type="entry name" value="5'-Nucleotdase_C"/>
</dbReference>
<feature type="domain" description="5'-Nucleotidase C-terminal" evidence="5">
    <location>
        <begin position="866"/>
        <end position="1056"/>
    </location>
</feature>
<proteinExistence type="predicted"/>
<evidence type="ECO:0000256" key="2">
    <source>
        <dbReference type="ARBA" id="ARBA00022525"/>
    </source>
</evidence>
<feature type="region of interest" description="Disordered" evidence="4">
    <location>
        <begin position="1146"/>
        <end position="1171"/>
    </location>
</feature>
<keyword evidence="3" id="KW-0677">Repeat</keyword>
<dbReference type="InterPro" id="IPR052956">
    <property type="entry name" value="Mesenchyme-surface_protein"/>
</dbReference>
<dbReference type="NCBIfam" id="NF038117">
    <property type="entry name" value="choice_anch_I"/>
    <property type="match status" value="1"/>
</dbReference>